<reference evidence="1 2" key="1">
    <citation type="submission" date="2011-02" db="EMBL/GenBank/DDBJ databases">
        <title>The Genome Sequence of Sphaeroforma arctica JP610.</title>
        <authorList>
            <consortium name="The Broad Institute Genome Sequencing Platform"/>
            <person name="Russ C."/>
            <person name="Cuomo C."/>
            <person name="Young S.K."/>
            <person name="Zeng Q."/>
            <person name="Gargeya S."/>
            <person name="Alvarado L."/>
            <person name="Berlin A."/>
            <person name="Chapman S.B."/>
            <person name="Chen Z."/>
            <person name="Freedman E."/>
            <person name="Gellesch M."/>
            <person name="Goldberg J."/>
            <person name="Griggs A."/>
            <person name="Gujja S."/>
            <person name="Heilman E."/>
            <person name="Heiman D."/>
            <person name="Howarth C."/>
            <person name="Mehta T."/>
            <person name="Neiman D."/>
            <person name="Pearson M."/>
            <person name="Roberts A."/>
            <person name="Saif S."/>
            <person name="Shea T."/>
            <person name="Shenoy N."/>
            <person name="Sisk P."/>
            <person name="Stolte C."/>
            <person name="Sykes S."/>
            <person name="White J."/>
            <person name="Yandava C."/>
            <person name="Burger G."/>
            <person name="Gray M.W."/>
            <person name="Holland P.W.H."/>
            <person name="King N."/>
            <person name="Lang F.B.F."/>
            <person name="Roger A.J."/>
            <person name="Ruiz-Trillo I."/>
            <person name="Haas B."/>
            <person name="Nusbaum C."/>
            <person name="Birren B."/>
        </authorList>
    </citation>
    <scope>NUCLEOTIDE SEQUENCE [LARGE SCALE GENOMIC DNA]</scope>
    <source>
        <strain evidence="1 2">JP610</strain>
    </source>
</reference>
<dbReference type="RefSeq" id="XP_014146294.1">
    <property type="nucleotide sequence ID" value="XM_014290819.1"/>
</dbReference>
<dbReference type="AlphaFoldDB" id="A0A0L0F6M9"/>
<evidence type="ECO:0000313" key="1">
    <source>
        <dbReference type="EMBL" id="KNC72392.1"/>
    </source>
</evidence>
<dbReference type="GeneID" id="25915556"/>
<organism evidence="1 2">
    <name type="scientific">Sphaeroforma arctica JP610</name>
    <dbReference type="NCBI Taxonomy" id="667725"/>
    <lineage>
        <taxon>Eukaryota</taxon>
        <taxon>Ichthyosporea</taxon>
        <taxon>Ichthyophonida</taxon>
        <taxon>Sphaeroforma</taxon>
    </lineage>
</organism>
<name>A0A0L0F6M9_9EUKA</name>
<keyword evidence="2" id="KW-1185">Reference proteome</keyword>
<accession>A0A0L0F6M9</accession>
<proteinExistence type="predicted"/>
<evidence type="ECO:0000313" key="2">
    <source>
        <dbReference type="Proteomes" id="UP000054560"/>
    </source>
</evidence>
<dbReference type="EMBL" id="KQ247126">
    <property type="protein sequence ID" value="KNC72392.1"/>
    <property type="molecule type" value="Genomic_DNA"/>
</dbReference>
<gene>
    <name evidence="1" type="ORF">SARC_15052</name>
</gene>
<dbReference type="Proteomes" id="UP000054560">
    <property type="component" value="Unassembled WGS sequence"/>
</dbReference>
<protein>
    <submittedName>
        <fullName evidence="1">Uncharacterized protein</fullName>
    </submittedName>
</protein>
<sequence length="137" mass="15453">MTLKDDSGNSQEGANGPIYIDVTSTPVQNAELVLPFTLLESLYTSMANAGYRQHSSANGIPLFDYYGNALWVRAEQDPDIEPEVSNSLGQVQERGQVVYDAFRRPVHMVIDETEWVYTYIELPVYVDAYWEPVEATL</sequence>
<feature type="non-terminal residue" evidence="1">
    <location>
        <position position="137"/>
    </location>
</feature>